<evidence type="ECO:0000313" key="7">
    <source>
        <dbReference type="EMBL" id="KXB55585.1"/>
    </source>
</evidence>
<dbReference type="GO" id="GO:0005524">
    <property type="term" value="F:ATP binding"/>
    <property type="evidence" value="ECO:0007669"/>
    <property type="project" value="UniProtKB-KW"/>
</dbReference>
<dbReference type="PANTHER" id="PTHR43788:SF8">
    <property type="entry name" value="DNA-BINDING PROTEIN SMUBP-2"/>
    <property type="match status" value="1"/>
</dbReference>
<reference evidence="8" key="1">
    <citation type="submission" date="2016-01" db="EMBL/GenBank/DDBJ databases">
        <authorList>
            <person name="Mitreva M."/>
            <person name="Pepin K.H."/>
            <person name="Mihindukulasuriya K.A."/>
            <person name="Fulton R."/>
            <person name="Fronick C."/>
            <person name="O'Laughlin M."/>
            <person name="Miner T."/>
            <person name="Herter B."/>
            <person name="Rosa B.A."/>
            <person name="Cordes M."/>
            <person name="Tomlinson C."/>
            <person name="Wollam A."/>
            <person name="Palsikar V.B."/>
            <person name="Mardis E.R."/>
            <person name="Wilson R.K."/>
        </authorList>
    </citation>
    <scope>NUCLEOTIDE SEQUENCE [LARGE SCALE GENOMIC DNA]</scope>
    <source>
        <strain evidence="8">DNF00896</strain>
    </source>
</reference>
<dbReference type="InterPro" id="IPR050534">
    <property type="entry name" value="Coronavir_polyprotein_1ab"/>
</dbReference>
<dbReference type="PATRIC" id="fig|467210.3.peg.2103"/>
<keyword evidence="2" id="KW-0378">Hydrolase</keyword>
<keyword evidence="1" id="KW-0547">Nucleotide-binding</keyword>
<dbReference type="PANTHER" id="PTHR43788">
    <property type="entry name" value="DNA2/NAM7 HELICASE FAMILY MEMBER"/>
    <property type="match status" value="1"/>
</dbReference>
<keyword evidence="3" id="KW-0347">Helicase</keyword>
<evidence type="ECO:0000259" key="6">
    <source>
        <dbReference type="Pfam" id="PF13087"/>
    </source>
</evidence>
<dbReference type="AlphaFoldDB" id="A0A133ZJH1"/>
<organism evidence="7 8">
    <name type="scientific">Lachnoanaerobaculum saburreum</name>
    <dbReference type="NCBI Taxonomy" id="467210"/>
    <lineage>
        <taxon>Bacteria</taxon>
        <taxon>Bacillati</taxon>
        <taxon>Bacillota</taxon>
        <taxon>Clostridia</taxon>
        <taxon>Lachnospirales</taxon>
        <taxon>Lachnospiraceae</taxon>
        <taxon>Lachnoanaerobaculum</taxon>
    </lineage>
</organism>
<evidence type="ECO:0000256" key="1">
    <source>
        <dbReference type="ARBA" id="ARBA00022741"/>
    </source>
</evidence>
<dbReference type="RefSeq" id="WP_060931764.1">
    <property type="nucleotide sequence ID" value="NZ_KQ959840.1"/>
</dbReference>
<sequence>MIRRRGKINNTNSILDAWIMVEHLSEGDISLKDTKNLRLDDLTDKKYFDYFNSLVEKANIRRCKNSGFVIYFDIFDFAEVVEFLRQTYGIVKPEGDIKYGHKFSLALYFDKTMKYIDDNLFFSASAYMRYYRKVPTESDFHKFEEDLKDELKQRFENCEDNPEKFDKAVETVLNKYGIELKNCRVQLLNNIETDATNLHSFFVDDLTKAKGIDNKNLNDYLYGKTTGRKNLDSKKDSSWFNKAEFEKILSPENYPLGRFPSNTKFALSFMQQVAVNLTIGFDNNQIRSVNGPPGTGKTTLLKDIFAELIVEQALDISGLSEKYVKGNELTRYSDKAFIGELPESIARNNIVVASSNNGAVQNIVNELPLKEGIDENILPELEAIDYFKEIANKSIKVNWVKQDGKDKYVKELELVDTGEEKFWGSFSLEGGKSDNMTNILNRIECIINCLENEYEPDDEIYNKFKVQYKKVLGLRNDAKSLQNKFDAYYNAKSELNKIENTLLNEDEERRKKIAALREQAKESVKEKIVSLNEASSSLNSNKRKREELSGSIANQKMLFESKQSQKPGFFSSIFNPGKNKNFTNELNVLQNKLQALFDEDESYRKLENELQNKINELKKSIDTQRNAADNENTQYEAWRQNLNSRKEKYTQIISEFGVDNIIISKGIDFGSDYEKLQLSNPWFDENYRVEQSKLFVSALGVRKQFLYENIKNIKAAVSIWRNQSKYMGNKRLINISWNWINLTIPVISSTFASFSRMLKNIDENVLGHTFVDEAGQALPQAAVGAVFRSKNIMVVGDPFQIKPVLTLDEGILALLSKIYNVSEIYLSDSACVQTLVDAVSKYGFYTSKDMDENSWIGIPLWVHRRCQYPMFTISNAISYNNLMVQGKEGYGKTGWYDISGKAANKYVEEQGDFLLKKIKSMIEKDPKIIDKNESDTVYIISPFKNVAYKLGIKLDKIGFTRKEKGKVTNIGTIHTFQGKEAPIVFMVLGADTNSKGAATWAVNEANMMNVAATRAKKEFYIIGDRKLYSSLGSDVITKVNNVIREYGNEHPELVDEITD</sequence>
<dbReference type="GO" id="GO:0016787">
    <property type="term" value="F:hydrolase activity"/>
    <property type="evidence" value="ECO:0007669"/>
    <property type="project" value="UniProtKB-KW"/>
</dbReference>
<name>A0A133ZJH1_9FIRM</name>
<evidence type="ECO:0000256" key="5">
    <source>
        <dbReference type="SAM" id="Coils"/>
    </source>
</evidence>
<dbReference type="OrthoDB" id="9757917at2"/>
<dbReference type="STRING" id="467210.HMPREF1866_02125"/>
<dbReference type="Gene3D" id="3.40.50.300">
    <property type="entry name" value="P-loop containing nucleotide triphosphate hydrolases"/>
    <property type="match status" value="3"/>
</dbReference>
<evidence type="ECO:0000256" key="2">
    <source>
        <dbReference type="ARBA" id="ARBA00022801"/>
    </source>
</evidence>
<evidence type="ECO:0000256" key="4">
    <source>
        <dbReference type="ARBA" id="ARBA00022840"/>
    </source>
</evidence>
<comment type="caution">
    <text evidence="7">The sequence shown here is derived from an EMBL/GenBank/DDBJ whole genome shotgun (WGS) entry which is preliminary data.</text>
</comment>
<evidence type="ECO:0000256" key="3">
    <source>
        <dbReference type="ARBA" id="ARBA00022806"/>
    </source>
</evidence>
<dbReference type="Pfam" id="PF13087">
    <property type="entry name" value="AAA_12"/>
    <property type="match status" value="1"/>
</dbReference>
<dbReference type="GO" id="GO:0043139">
    <property type="term" value="F:5'-3' DNA helicase activity"/>
    <property type="evidence" value="ECO:0007669"/>
    <property type="project" value="TreeGrafter"/>
</dbReference>
<evidence type="ECO:0000313" key="8">
    <source>
        <dbReference type="Proteomes" id="UP000070394"/>
    </source>
</evidence>
<keyword evidence="4" id="KW-0067">ATP-binding</keyword>
<protein>
    <recommendedName>
        <fullName evidence="6">DNA2/NAM7 helicase-like C-terminal domain-containing protein</fullName>
    </recommendedName>
</protein>
<dbReference type="Proteomes" id="UP000070394">
    <property type="component" value="Unassembled WGS sequence"/>
</dbReference>
<accession>A0A133ZJH1</accession>
<dbReference type="InterPro" id="IPR041679">
    <property type="entry name" value="DNA2/NAM7-like_C"/>
</dbReference>
<dbReference type="EMBL" id="LSDA01000111">
    <property type="protein sequence ID" value="KXB55585.1"/>
    <property type="molecule type" value="Genomic_DNA"/>
</dbReference>
<dbReference type="InterPro" id="IPR027417">
    <property type="entry name" value="P-loop_NTPase"/>
</dbReference>
<feature type="coiled-coil region" evidence="5">
    <location>
        <begin position="579"/>
        <end position="641"/>
    </location>
</feature>
<gene>
    <name evidence="7" type="ORF">HMPREF1866_02125</name>
</gene>
<dbReference type="SUPFAM" id="SSF52540">
    <property type="entry name" value="P-loop containing nucleoside triphosphate hydrolases"/>
    <property type="match status" value="1"/>
</dbReference>
<keyword evidence="8" id="KW-1185">Reference proteome</keyword>
<keyword evidence="5" id="KW-0175">Coiled coil</keyword>
<proteinExistence type="predicted"/>
<feature type="domain" description="DNA2/NAM7 helicase-like C-terminal" evidence="6">
    <location>
        <begin position="905"/>
        <end position="1025"/>
    </location>
</feature>